<dbReference type="Pfam" id="PF00132">
    <property type="entry name" value="Hexapep"/>
    <property type="match status" value="1"/>
</dbReference>
<dbReference type="CDD" id="cd04647">
    <property type="entry name" value="LbH_MAT_like"/>
    <property type="match status" value="1"/>
</dbReference>
<dbReference type="PANTHER" id="PTHR23416">
    <property type="entry name" value="SIALIC ACID SYNTHASE-RELATED"/>
    <property type="match status" value="1"/>
</dbReference>
<evidence type="ECO:0000256" key="3">
    <source>
        <dbReference type="ARBA" id="ARBA00023315"/>
    </source>
</evidence>
<keyword evidence="1 4" id="KW-0808">Transferase</keyword>
<keyword evidence="5" id="KW-1185">Reference proteome</keyword>
<dbReference type="PROSITE" id="PS00101">
    <property type="entry name" value="HEXAPEP_TRANSFERASES"/>
    <property type="match status" value="1"/>
</dbReference>
<keyword evidence="3" id="KW-0012">Acyltransferase</keyword>
<organism evidence="4 5">
    <name type="scientific">Flavobacterium xueshanense</name>
    <dbReference type="NCBI Taxonomy" id="935223"/>
    <lineage>
        <taxon>Bacteria</taxon>
        <taxon>Pseudomonadati</taxon>
        <taxon>Bacteroidota</taxon>
        <taxon>Flavobacteriia</taxon>
        <taxon>Flavobacteriales</taxon>
        <taxon>Flavobacteriaceae</taxon>
        <taxon>Flavobacterium</taxon>
    </lineage>
</organism>
<sequence length="189" mass="20596">MGIISRIKQFCFVTLRIKKYEFLSDCKRVSGKPKLFHPLLLKGNGKIRFGNNVQIGVVSSPYFFSGYTYIEARNVCSEINIGNNVAINNAFSIVCFSKVTIKDNVLIGGNCSIIDNDGHDLNTNKRNQENPNSFPVCIGENVFIGSNVSILKGVEIGDNSIIGNGSVVTKDIPKNVVAAGNPAKVIRNL</sequence>
<proteinExistence type="predicted"/>
<evidence type="ECO:0000256" key="1">
    <source>
        <dbReference type="ARBA" id="ARBA00022679"/>
    </source>
</evidence>
<evidence type="ECO:0000313" key="4">
    <source>
        <dbReference type="EMBL" id="SFE81156.1"/>
    </source>
</evidence>
<dbReference type="STRING" id="935223.SAMN04488131_104103"/>
<reference evidence="5" key="1">
    <citation type="submission" date="2016-10" db="EMBL/GenBank/DDBJ databases">
        <authorList>
            <person name="Varghese N."/>
            <person name="Submissions S."/>
        </authorList>
    </citation>
    <scope>NUCLEOTIDE SEQUENCE [LARGE SCALE GENOMIC DNA]</scope>
    <source>
        <strain evidence="5">CGMCC 1.9227</strain>
    </source>
</reference>
<dbReference type="Proteomes" id="UP000198596">
    <property type="component" value="Unassembled WGS sequence"/>
</dbReference>
<dbReference type="GO" id="GO:0016746">
    <property type="term" value="F:acyltransferase activity"/>
    <property type="evidence" value="ECO:0007669"/>
    <property type="project" value="UniProtKB-KW"/>
</dbReference>
<evidence type="ECO:0000256" key="2">
    <source>
        <dbReference type="ARBA" id="ARBA00022737"/>
    </source>
</evidence>
<dbReference type="InterPro" id="IPR051159">
    <property type="entry name" value="Hexapeptide_acetyltransf"/>
</dbReference>
<evidence type="ECO:0000313" key="5">
    <source>
        <dbReference type="Proteomes" id="UP000198596"/>
    </source>
</evidence>
<name>A0A1I2DKX1_9FLAO</name>
<dbReference type="AlphaFoldDB" id="A0A1I2DKX1"/>
<dbReference type="InterPro" id="IPR011004">
    <property type="entry name" value="Trimer_LpxA-like_sf"/>
</dbReference>
<dbReference type="EMBL" id="FONQ01000004">
    <property type="protein sequence ID" value="SFE81156.1"/>
    <property type="molecule type" value="Genomic_DNA"/>
</dbReference>
<dbReference type="Gene3D" id="2.160.10.10">
    <property type="entry name" value="Hexapeptide repeat proteins"/>
    <property type="match status" value="1"/>
</dbReference>
<dbReference type="InterPro" id="IPR018357">
    <property type="entry name" value="Hexapep_transf_CS"/>
</dbReference>
<dbReference type="SUPFAM" id="SSF51161">
    <property type="entry name" value="Trimeric LpxA-like enzymes"/>
    <property type="match status" value="1"/>
</dbReference>
<dbReference type="OrthoDB" id="9801697at2"/>
<gene>
    <name evidence="4" type="ORF">SAMN04488131_104103</name>
</gene>
<dbReference type="InterPro" id="IPR001451">
    <property type="entry name" value="Hexapep"/>
</dbReference>
<accession>A0A1I2DKX1</accession>
<keyword evidence="2" id="KW-0677">Repeat</keyword>
<dbReference type="RefSeq" id="WP_091203927.1">
    <property type="nucleotide sequence ID" value="NZ_FONQ01000004.1"/>
</dbReference>
<protein>
    <submittedName>
        <fullName evidence="4">Hexapeptide repeat of succinyl-transferase</fullName>
    </submittedName>
</protein>